<feature type="transmembrane region" description="Helical" evidence="9">
    <location>
        <begin position="535"/>
        <end position="553"/>
    </location>
</feature>
<dbReference type="GO" id="GO:0000220">
    <property type="term" value="C:vacuolar proton-transporting V-type ATPase, V0 domain"/>
    <property type="evidence" value="ECO:0007669"/>
    <property type="project" value="InterPro"/>
</dbReference>
<evidence type="ECO:0000256" key="3">
    <source>
        <dbReference type="ARBA" id="ARBA00022448"/>
    </source>
</evidence>
<dbReference type="Proteomes" id="UP000694404">
    <property type="component" value="Unplaced"/>
</dbReference>
<name>A0A8C0QQ89_CHEAB</name>
<feature type="transmembrane region" description="Helical" evidence="9">
    <location>
        <begin position="758"/>
        <end position="782"/>
    </location>
</feature>
<evidence type="ECO:0000313" key="11">
    <source>
        <dbReference type="Proteomes" id="UP000694404"/>
    </source>
</evidence>
<feature type="transmembrane region" description="Helical" evidence="9">
    <location>
        <begin position="451"/>
        <end position="469"/>
    </location>
</feature>
<protein>
    <recommendedName>
        <fullName evidence="9">V-type proton ATPase subunit a</fullName>
    </recommendedName>
</protein>
<evidence type="ECO:0000313" key="10">
    <source>
        <dbReference type="Ensembl" id="ENSCABP00000027992.1"/>
    </source>
</evidence>
<dbReference type="AlphaFoldDB" id="A0A8C0QQ89"/>
<dbReference type="PANTHER" id="PTHR11629:SF21">
    <property type="entry name" value="V-TYPE PROTON ATPASE 116 KDA SUBUNIT A 3"/>
    <property type="match status" value="1"/>
</dbReference>
<proteinExistence type="inferred from homology"/>
<dbReference type="GO" id="GO:0051117">
    <property type="term" value="F:ATPase binding"/>
    <property type="evidence" value="ECO:0007669"/>
    <property type="project" value="TreeGrafter"/>
</dbReference>
<accession>A0A8C0QQ89</accession>
<sequence length="822" mass="93495">MGSMFRSEEVCLAQLFLQSASAYACVSELGERGLVEFRDLNANVNAFQRRFVGEVRRCEDMEKTFTFLHQELRKAGLALGPCPESPLAPLPRDALRIQEQSEQLAQELREVSRNRESLGGRLRELQEYVQVLREGQRFTGQLASLGSPTRPRALSDQEPLLNPSTAPRLDVKVNFVAGVIHPWRVTSFERLLWRACRGYLIANFVEMAEPMEDPATGESITWVIFLISYWGEQIGQKIRKISDCFHCHMYPYADREADRLEVLSGLLTQINDLNTVLGETEQYLSQVLQKVVLMLPAWRMKVQKMKAIYLILNQCSFNVIEKCLIAEVWCPVRDLPQVQEALRHGSHKSGSGVESFVHRIPSSESPPTLIRTNKFTASFQSIVDAYGIASYQEVNPAPYTIITFPFLFAVMFGDVGHGLLMFLFALWMVLAESSPRLREARNEIWQTFFEGRYLILLMGAFSVYTGFIYNECFSKATAIFPSAWSVATMVNHSNWRWALPPCGTPACSPAHPHGTPVWSLANNHLNFLNSFKMKMSVILGIIHMSFGVLLGVFNHVHFRQRYQVVLVFLPQTLFMLALFGYLVFMIFYKWITFSAVNSLRAPSILIHFIDMFMFTENPDNHPLYPGQVIVQNILVVLALASVPVLLLGTPVYLWCQHRRRGHPHLRVRGWPLLSSQEPGNSVNAMKADMEHGRHGPEAEFEFSDVFMHQAIHTIEYCLGCISNTASYLRLWALSLAHAQLSEVLWNMVMRKGFLLLKYPGGVLLVPVFAFFAVLTVAILLVMEGLSAFLHALRLHWVEFQNKFYVGTGYKLSPFAFPADSWE</sequence>
<evidence type="ECO:0000256" key="1">
    <source>
        <dbReference type="ARBA" id="ARBA00004141"/>
    </source>
</evidence>
<comment type="similarity">
    <text evidence="2 9">Belongs to the V-ATPase 116 kDa subunit family.</text>
</comment>
<gene>
    <name evidence="10" type="primary">TCIRG1</name>
</gene>
<dbReference type="GO" id="GO:0016324">
    <property type="term" value="C:apical plasma membrane"/>
    <property type="evidence" value="ECO:0007669"/>
    <property type="project" value="Ensembl"/>
</dbReference>
<feature type="transmembrane region" description="Helical" evidence="9">
    <location>
        <begin position="565"/>
        <end position="588"/>
    </location>
</feature>
<dbReference type="GO" id="GO:0007035">
    <property type="term" value="P:vacuolar acidification"/>
    <property type="evidence" value="ECO:0007669"/>
    <property type="project" value="TreeGrafter"/>
</dbReference>
<evidence type="ECO:0000256" key="7">
    <source>
        <dbReference type="ARBA" id="ARBA00023065"/>
    </source>
</evidence>
<evidence type="ECO:0000256" key="4">
    <source>
        <dbReference type="ARBA" id="ARBA00022692"/>
    </source>
</evidence>
<comment type="function">
    <text evidence="9">Essential component of the vacuolar proton pump (V-ATPase), a multimeric enzyme that catalyzes the translocation of protons across the membranes. Required for assembly and activity of the V-ATPase.</text>
</comment>
<keyword evidence="3 9" id="KW-0813">Transport</keyword>
<reference evidence="10" key="2">
    <citation type="submission" date="2025-09" db="UniProtKB">
        <authorList>
            <consortium name="Ensembl"/>
        </authorList>
    </citation>
    <scope>IDENTIFICATION</scope>
</reference>
<dbReference type="GeneTree" id="ENSGT00950000182881"/>
<dbReference type="PANTHER" id="PTHR11629">
    <property type="entry name" value="VACUOLAR PROTON ATPASES"/>
    <property type="match status" value="1"/>
</dbReference>
<keyword evidence="11" id="KW-1185">Reference proteome</keyword>
<keyword evidence="6 9" id="KW-1133">Transmembrane helix</keyword>
<organism evidence="10 11">
    <name type="scientific">Chelonoidis abingdonii</name>
    <name type="common">Abingdon island giant tortoise</name>
    <name type="synonym">Testudo abingdonii</name>
    <dbReference type="NCBI Taxonomy" id="106734"/>
    <lineage>
        <taxon>Eukaryota</taxon>
        <taxon>Metazoa</taxon>
        <taxon>Chordata</taxon>
        <taxon>Craniata</taxon>
        <taxon>Vertebrata</taxon>
        <taxon>Euteleostomi</taxon>
        <taxon>Archelosauria</taxon>
        <taxon>Testudinata</taxon>
        <taxon>Testudines</taxon>
        <taxon>Cryptodira</taxon>
        <taxon>Durocryptodira</taxon>
        <taxon>Testudinoidea</taxon>
        <taxon>Testudinidae</taxon>
        <taxon>Chelonoidis</taxon>
    </lineage>
</organism>
<dbReference type="PIRSF" id="PIRSF001293">
    <property type="entry name" value="ATP6V0A1"/>
    <property type="match status" value="1"/>
</dbReference>
<evidence type="ECO:0000256" key="6">
    <source>
        <dbReference type="ARBA" id="ARBA00022989"/>
    </source>
</evidence>
<feature type="transmembrane region" description="Helical" evidence="9">
    <location>
        <begin position="633"/>
        <end position="655"/>
    </location>
</feature>
<keyword evidence="7 9" id="KW-0406">Ion transport</keyword>
<evidence type="ECO:0000256" key="5">
    <source>
        <dbReference type="ARBA" id="ARBA00022781"/>
    </source>
</evidence>
<evidence type="ECO:0000256" key="2">
    <source>
        <dbReference type="ARBA" id="ARBA00009904"/>
    </source>
</evidence>
<keyword evidence="8 9" id="KW-0472">Membrane</keyword>
<reference evidence="10" key="1">
    <citation type="submission" date="2025-08" db="UniProtKB">
        <authorList>
            <consortium name="Ensembl"/>
        </authorList>
    </citation>
    <scope>IDENTIFICATION</scope>
</reference>
<evidence type="ECO:0000256" key="8">
    <source>
        <dbReference type="ARBA" id="ARBA00023136"/>
    </source>
</evidence>
<comment type="subcellular location">
    <subcellularLocation>
        <location evidence="1">Membrane</location>
        <topology evidence="1">Multi-pass membrane protein</topology>
    </subcellularLocation>
</comment>
<keyword evidence="5 9" id="KW-0375">Hydrogen ion transport</keyword>
<dbReference type="InterPro" id="IPR002490">
    <property type="entry name" value="V-ATPase_116kDa_su"/>
</dbReference>
<dbReference type="Pfam" id="PF01496">
    <property type="entry name" value="V_ATPase_I"/>
    <property type="match status" value="1"/>
</dbReference>
<dbReference type="GO" id="GO:0046961">
    <property type="term" value="F:proton-transporting ATPase activity, rotational mechanism"/>
    <property type="evidence" value="ECO:0007669"/>
    <property type="project" value="InterPro"/>
</dbReference>
<evidence type="ECO:0000256" key="9">
    <source>
        <dbReference type="RuleBase" id="RU361189"/>
    </source>
</evidence>
<dbReference type="PROSITE" id="PS51257">
    <property type="entry name" value="PROKAR_LIPOPROTEIN"/>
    <property type="match status" value="1"/>
</dbReference>
<dbReference type="InterPro" id="IPR026028">
    <property type="entry name" value="V-type_ATPase_116kDa_su_euka"/>
</dbReference>
<feature type="transmembrane region" description="Helical" evidence="9">
    <location>
        <begin position="406"/>
        <end position="430"/>
    </location>
</feature>
<keyword evidence="4 9" id="KW-0812">Transmembrane</keyword>
<dbReference type="Ensembl" id="ENSCABT00000030664.1">
    <property type="protein sequence ID" value="ENSCABP00000027992.1"/>
    <property type="gene ID" value="ENSCABG00000020551.1"/>
</dbReference>